<dbReference type="Gene3D" id="3.30.40.10">
    <property type="entry name" value="Zinc/RING finger domain, C3HC4 (zinc finger)"/>
    <property type="match status" value="1"/>
</dbReference>
<dbReference type="PANTHER" id="PTHR22937:SF65">
    <property type="entry name" value="E3 UBIQUITIN-PROTEIN LIGASE ARK2C"/>
    <property type="match status" value="1"/>
</dbReference>
<evidence type="ECO:0000313" key="11">
    <source>
        <dbReference type="EMBL" id="KAG8464215.1"/>
    </source>
</evidence>
<comment type="caution">
    <text evidence="11">The sequence shown here is derived from an EMBL/GenBank/DDBJ whole genome shotgun (WGS) entry which is preliminary data.</text>
</comment>
<name>A0A8J5XRR3_DIALT</name>
<dbReference type="SMART" id="SM00184">
    <property type="entry name" value="RING"/>
    <property type="match status" value="1"/>
</dbReference>
<dbReference type="SUPFAM" id="SSF57850">
    <property type="entry name" value="RING/U-box"/>
    <property type="match status" value="1"/>
</dbReference>
<feature type="domain" description="RING-type" evidence="10">
    <location>
        <begin position="293"/>
        <end position="334"/>
    </location>
</feature>
<evidence type="ECO:0000256" key="5">
    <source>
        <dbReference type="ARBA" id="ARBA00022771"/>
    </source>
</evidence>
<dbReference type="PROSITE" id="PS50089">
    <property type="entry name" value="ZF_RING_2"/>
    <property type="match status" value="1"/>
</dbReference>
<gene>
    <name evidence="11" type="ORF">KFE25_003278</name>
</gene>
<dbReference type="InterPro" id="IPR013083">
    <property type="entry name" value="Znf_RING/FYVE/PHD"/>
</dbReference>
<dbReference type="InterPro" id="IPR001841">
    <property type="entry name" value="Znf_RING"/>
</dbReference>
<keyword evidence="4" id="KW-0479">Metal-binding</keyword>
<dbReference type="Pfam" id="PF13639">
    <property type="entry name" value="zf-RING_2"/>
    <property type="match status" value="1"/>
</dbReference>
<organism evidence="11 12">
    <name type="scientific">Diacronema lutheri</name>
    <name type="common">Unicellular marine alga</name>
    <name type="synonym">Monochrysis lutheri</name>
    <dbReference type="NCBI Taxonomy" id="2081491"/>
    <lineage>
        <taxon>Eukaryota</taxon>
        <taxon>Haptista</taxon>
        <taxon>Haptophyta</taxon>
        <taxon>Pavlovophyceae</taxon>
        <taxon>Pavlovales</taxon>
        <taxon>Pavlovaceae</taxon>
        <taxon>Diacronema</taxon>
    </lineage>
</organism>
<evidence type="ECO:0000256" key="1">
    <source>
        <dbReference type="ARBA" id="ARBA00000900"/>
    </source>
</evidence>
<proteinExistence type="predicted"/>
<comment type="catalytic activity">
    <reaction evidence="1">
        <text>S-ubiquitinyl-[E2 ubiquitin-conjugating enzyme]-L-cysteine + [acceptor protein]-L-lysine = [E2 ubiquitin-conjugating enzyme]-L-cysteine + N(6)-ubiquitinyl-[acceptor protein]-L-lysine.</text>
        <dbReference type="EC" id="2.3.2.27"/>
    </reaction>
</comment>
<evidence type="ECO:0000256" key="4">
    <source>
        <dbReference type="ARBA" id="ARBA00022723"/>
    </source>
</evidence>
<evidence type="ECO:0000256" key="9">
    <source>
        <dbReference type="SAM" id="MobiDB-lite"/>
    </source>
</evidence>
<evidence type="ECO:0000256" key="2">
    <source>
        <dbReference type="ARBA" id="ARBA00012483"/>
    </source>
</evidence>
<dbReference type="AlphaFoldDB" id="A0A8J5XRR3"/>
<evidence type="ECO:0000256" key="3">
    <source>
        <dbReference type="ARBA" id="ARBA00022679"/>
    </source>
</evidence>
<keyword evidence="5 8" id="KW-0863">Zinc-finger</keyword>
<sequence length="374" mass="39434">MVITAGVAHAHLRLDRPPPRMTDWMNRGRQFRAAAPAGGLQVSKSGRYVAPQLPCPYIEDEAVGRDGKPLRRRRPQPLAVGAPGASAGDSGACSARSMRRSRSVPPHAMASARARAVQLRSPLAAACKAYASAERKARARHGHAPSAAAESAVRARQVLESILEADARRLEDSLAELGLELHEHWPREPFDYGDVWAHITAAAAQVGVDAATYAQLWQLQHREIDPEDYDVLQRLHAAVKPKTLERAELERFPTARVGSRGQLIAKAEACGAGGSAALPAGCSADGFASGAPCVICQEELRLGELVRVLPCAHIFHQPCIDSWLTGANTTCPVDGIELCAPTRAQAADGGTCCAEGGAQGEAQGGACDAAPGTP</sequence>
<keyword evidence="12" id="KW-1185">Reference proteome</keyword>
<evidence type="ECO:0000313" key="12">
    <source>
        <dbReference type="Proteomes" id="UP000751190"/>
    </source>
</evidence>
<dbReference type="GO" id="GO:0061630">
    <property type="term" value="F:ubiquitin protein ligase activity"/>
    <property type="evidence" value="ECO:0007669"/>
    <property type="project" value="UniProtKB-EC"/>
</dbReference>
<dbReference type="InterPro" id="IPR045191">
    <property type="entry name" value="MBR1/2-like"/>
</dbReference>
<dbReference type="OrthoDB" id="8062037at2759"/>
<evidence type="ECO:0000256" key="7">
    <source>
        <dbReference type="ARBA" id="ARBA00022833"/>
    </source>
</evidence>
<evidence type="ECO:0000256" key="6">
    <source>
        <dbReference type="ARBA" id="ARBA00022786"/>
    </source>
</evidence>
<evidence type="ECO:0000256" key="8">
    <source>
        <dbReference type="PROSITE-ProRule" id="PRU00175"/>
    </source>
</evidence>
<dbReference type="Proteomes" id="UP000751190">
    <property type="component" value="Unassembled WGS sequence"/>
</dbReference>
<evidence type="ECO:0000259" key="10">
    <source>
        <dbReference type="PROSITE" id="PS50089"/>
    </source>
</evidence>
<accession>A0A8J5XRR3</accession>
<feature type="region of interest" description="Disordered" evidence="9">
    <location>
        <begin position="60"/>
        <end position="109"/>
    </location>
</feature>
<dbReference type="EC" id="2.3.2.27" evidence="2"/>
<dbReference type="GO" id="GO:0008270">
    <property type="term" value="F:zinc ion binding"/>
    <property type="evidence" value="ECO:0007669"/>
    <property type="project" value="UniProtKB-KW"/>
</dbReference>
<protein>
    <recommendedName>
        <fullName evidence="2">RING-type E3 ubiquitin transferase</fullName>
        <ecNumber evidence="2">2.3.2.27</ecNumber>
    </recommendedName>
</protein>
<dbReference type="EMBL" id="JAGTXO010000013">
    <property type="protein sequence ID" value="KAG8464215.1"/>
    <property type="molecule type" value="Genomic_DNA"/>
</dbReference>
<reference evidence="11" key="1">
    <citation type="submission" date="2021-05" db="EMBL/GenBank/DDBJ databases">
        <title>The genome of the haptophyte Pavlova lutheri (Diacronema luteri, Pavlovales) - a model for lipid biosynthesis in eukaryotic algae.</title>
        <authorList>
            <person name="Hulatt C.J."/>
            <person name="Posewitz M.C."/>
        </authorList>
    </citation>
    <scope>NUCLEOTIDE SEQUENCE</scope>
    <source>
        <strain evidence="11">NIVA-4/92</strain>
    </source>
</reference>
<keyword evidence="6" id="KW-0833">Ubl conjugation pathway</keyword>
<keyword evidence="7" id="KW-0862">Zinc</keyword>
<dbReference type="CDD" id="cd16454">
    <property type="entry name" value="RING-H2_PA-TM-RING"/>
    <property type="match status" value="1"/>
</dbReference>
<keyword evidence="3" id="KW-0808">Transferase</keyword>
<feature type="compositionally biased region" description="Low complexity" evidence="9">
    <location>
        <begin position="79"/>
        <end position="96"/>
    </location>
</feature>
<dbReference type="PANTHER" id="PTHR22937">
    <property type="entry name" value="E3 UBIQUITIN-PROTEIN LIGASE RNF165"/>
    <property type="match status" value="1"/>
</dbReference>